<feature type="compositionally biased region" description="Polar residues" evidence="5">
    <location>
        <begin position="238"/>
        <end position="257"/>
    </location>
</feature>
<dbReference type="GO" id="GO:0005524">
    <property type="term" value="F:ATP binding"/>
    <property type="evidence" value="ECO:0007669"/>
    <property type="project" value="UniProtKB-KW"/>
</dbReference>
<feature type="region of interest" description="Disordered" evidence="5">
    <location>
        <begin position="431"/>
        <end position="453"/>
    </location>
</feature>
<evidence type="ECO:0000256" key="1">
    <source>
        <dbReference type="ARBA" id="ARBA00022679"/>
    </source>
</evidence>
<dbReference type="Gene3D" id="1.10.510.10">
    <property type="entry name" value="Transferase(Phosphotransferase) domain 1"/>
    <property type="match status" value="1"/>
</dbReference>
<sequence length="529" mass="60043">MRRQSFASRDVPDANNGTSPNTHTDRRRVLSIEQIWSFFSDICNGLAHLHQLQIIHRDLKHMNLLLHWNDPEAKDSSGEIPRIMLTDFGECEILQHLEKRDRTGATGTMEFMAPELIMVDDSGRYLDSYSTKSDMWSLGMMLYYLCYSKLPFTNIDDIDILRKDVLRLRRAEIDRAQRPAGAEAIPLELRRIMQLLLNHDETKRPDVRDIIQLVSEHKDLWYSRRHNESRFELHESDAASNYSDTSGAVTSPLGSRSTKGKYTDRHLVDSLPIEKHSHLSNETAVDDVLADTYKPSQKAQMNQLALIRLPTSAMIQADTGDTLDDYSRPGSSMSSMHRRHSTGQNSFQLSGAATPIADDLGNIEDISADSEFTDTNKVKHEHNTVGVVTDKRVLNMHSVGKKDFIDIDSNEIESLEGAISMSGKRAKRHLDDIDNCNSNSNRPVKRQRASSNLQPEPEFYLKTAILVAKVYALQGMDIASPRQQNCLPYVMCLTLVMSAFDIQHQSLRLTLVLLVANACVVWLWLYFVN</sequence>
<dbReference type="InterPro" id="IPR000719">
    <property type="entry name" value="Prot_kinase_dom"/>
</dbReference>
<keyword evidence="6" id="KW-0812">Transmembrane</keyword>
<dbReference type="PANTHER" id="PTHR43671:SF106">
    <property type="entry name" value="NIMA-LIKE KINASE"/>
    <property type="match status" value="1"/>
</dbReference>
<keyword evidence="3 8" id="KW-0418">Kinase</keyword>
<dbReference type="OrthoDB" id="1405469at2759"/>
<evidence type="ECO:0000313" key="8">
    <source>
        <dbReference type="EMBL" id="PIA19344.1"/>
    </source>
</evidence>
<gene>
    <name evidence="8" type="ORF">COEREDRAFT_100482</name>
</gene>
<evidence type="ECO:0000259" key="7">
    <source>
        <dbReference type="PROSITE" id="PS50011"/>
    </source>
</evidence>
<name>A0A2G5BJY4_COERN</name>
<dbReference type="InterPro" id="IPR050660">
    <property type="entry name" value="NEK_Ser/Thr_kinase"/>
</dbReference>
<evidence type="ECO:0000256" key="6">
    <source>
        <dbReference type="SAM" id="Phobius"/>
    </source>
</evidence>
<evidence type="ECO:0000256" key="2">
    <source>
        <dbReference type="ARBA" id="ARBA00022741"/>
    </source>
</evidence>
<dbReference type="InterPro" id="IPR011009">
    <property type="entry name" value="Kinase-like_dom_sf"/>
</dbReference>
<evidence type="ECO:0000256" key="3">
    <source>
        <dbReference type="ARBA" id="ARBA00022777"/>
    </source>
</evidence>
<keyword evidence="6" id="KW-0472">Membrane</keyword>
<keyword evidence="2" id="KW-0547">Nucleotide-binding</keyword>
<evidence type="ECO:0000256" key="5">
    <source>
        <dbReference type="SAM" id="MobiDB-lite"/>
    </source>
</evidence>
<dbReference type="SMART" id="SM00220">
    <property type="entry name" value="S_TKc"/>
    <property type="match status" value="1"/>
</dbReference>
<feature type="region of interest" description="Disordered" evidence="5">
    <location>
        <begin position="237"/>
        <end position="261"/>
    </location>
</feature>
<dbReference type="PROSITE" id="PS50011">
    <property type="entry name" value="PROTEIN_KINASE_DOM"/>
    <property type="match status" value="1"/>
</dbReference>
<protein>
    <submittedName>
        <fullName evidence="8">Kinase-like protein</fullName>
    </submittedName>
</protein>
<feature type="region of interest" description="Disordered" evidence="5">
    <location>
        <begin position="327"/>
        <end position="347"/>
    </location>
</feature>
<feature type="transmembrane region" description="Helical" evidence="6">
    <location>
        <begin position="507"/>
        <end position="527"/>
    </location>
</feature>
<dbReference type="SUPFAM" id="SSF56112">
    <property type="entry name" value="Protein kinase-like (PK-like)"/>
    <property type="match status" value="1"/>
</dbReference>
<organism evidence="8 9">
    <name type="scientific">Coemansia reversa (strain ATCC 12441 / NRRL 1564)</name>
    <dbReference type="NCBI Taxonomy" id="763665"/>
    <lineage>
        <taxon>Eukaryota</taxon>
        <taxon>Fungi</taxon>
        <taxon>Fungi incertae sedis</taxon>
        <taxon>Zoopagomycota</taxon>
        <taxon>Kickxellomycotina</taxon>
        <taxon>Kickxellomycetes</taxon>
        <taxon>Kickxellales</taxon>
        <taxon>Kickxellaceae</taxon>
        <taxon>Coemansia</taxon>
    </lineage>
</organism>
<dbReference type="InterPro" id="IPR008271">
    <property type="entry name" value="Ser/Thr_kinase_AS"/>
</dbReference>
<feature type="domain" description="Protein kinase" evidence="7">
    <location>
        <begin position="1"/>
        <end position="220"/>
    </location>
</feature>
<dbReference type="AlphaFoldDB" id="A0A2G5BJY4"/>
<proteinExistence type="predicted"/>
<dbReference type="EMBL" id="KZ303487">
    <property type="protein sequence ID" value="PIA19344.1"/>
    <property type="molecule type" value="Genomic_DNA"/>
</dbReference>
<keyword evidence="6" id="KW-1133">Transmembrane helix</keyword>
<feature type="region of interest" description="Disordered" evidence="5">
    <location>
        <begin position="1"/>
        <end position="25"/>
    </location>
</feature>
<dbReference type="STRING" id="763665.A0A2G5BJY4"/>
<evidence type="ECO:0000313" key="9">
    <source>
        <dbReference type="Proteomes" id="UP000242474"/>
    </source>
</evidence>
<dbReference type="PROSITE" id="PS00108">
    <property type="entry name" value="PROTEIN_KINASE_ST"/>
    <property type="match status" value="1"/>
</dbReference>
<keyword evidence="1" id="KW-0808">Transferase</keyword>
<dbReference type="Proteomes" id="UP000242474">
    <property type="component" value="Unassembled WGS sequence"/>
</dbReference>
<reference evidence="8 9" key="1">
    <citation type="journal article" date="2015" name="Genome Biol. Evol.">
        <title>Phylogenomic analyses indicate that early fungi evolved digesting cell walls of algal ancestors of land plants.</title>
        <authorList>
            <person name="Chang Y."/>
            <person name="Wang S."/>
            <person name="Sekimoto S."/>
            <person name="Aerts A.L."/>
            <person name="Choi C."/>
            <person name="Clum A."/>
            <person name="LaButti K.M."/>
            <person name="Lindquist E.A."/>
            <person name="Yee Ngan C."/>
            <person name="Ohm R.A."/>
            <person name="Salamov A.A."/>
            <person name="Grigoriev I.V."/>
            <person name="Spatafora J.W."/>
            <person name="Berbee M.L."/>
        </authorList>
    </citation>
    <scope>NUCLEOTIDE SEQUENCE [LARGE SCALE GENOMIC DNA]</scope>
    <source>
        <strain evidence="8 9">NRRL 1564</strain>
    </source>
</reference>
<dbReference type="Pfam" id="PF00069">
    <property type="entry name" value="Pkinase"/>
    <property type="match status" value="1"/>
</dbReference>
<dbReference type="PANTHER" id="PTHR43671">
    <property type="entry name" value="SERINE/THREONINE-PROTEIN KINASE NEK"/>
    <property type="match status" value="1"/>
</dbReference>
<keyword evidence="4" id="KW-0067">ATP-binding</keyword>
<accession>A0A2G5BJY4</accession>
<keyword evidence="9" id="KW-1185">Reference proteome</keyword>
<dbReference type="GO" id="GO:0004674">
    <property type="term" value="F:protein serine/threonine kinase activity"/>
    <property type="evidence" value="ECO:0007669"/>
    <property type="project" value="TreeGrafter"/>
</dbReference>
<evidence type="ECO:0000256" key="4">
    <source>
        <dbReference type="ARBA" id="ARBA00022840"/>
    </source>
</evidence>